<dbReference type="PANTHER" id="PTHR24321:SF8">
    <property type="entry name" value="ESTRADIOL 17-BETA-DEHYDROGENASE 8-RELATED"/>
    <property type="match status" value="1"/>
</dbReference>
<dbReference type="CDD" id="cd05233">
    <property type="entry name" value="SDR_c"/>
    <property type="match status" value="1"/>
</dbReference>
<dbReference type="RefSeq" id="WP_104231482.1">
    <property type="nucleotide sequence ID" value="NZ_PSNW01000010.1"/>
</dbReference>
<gene>
    <name evidence="5" type="ORF">C3942_16600</name>
</gene>
<feature type="domain" description="Ketoreductase" evidence="4">
    <location>
        <begin position="7"/>
        <end position="187"/>
    </location>
</feature>
<dbReference type="AlphaFoldDB" id="A0A2S5TCL9"/>
<dbReference type="SMART" id="SM00822">
    <property type="entry name" value="PKS_KR"/>
    <property type="match status" value="1"/>
</dbReference>
<keyword evidence="3" id="KW-0520">NAD</keyword>
<dbReference type="Gene3D" id="3.40.50.720">
    <property type="entry name" value="NAD(P)-binding Rossmann-like Domain"/>
    <property type="match status" value="1"/>
</dbReference>
<evidence type="ECO:0000259" key="4">
    <source>
        <dbReference type="SMART" id="SM00822"/>
    </source>
</evidence>
<dbReference type="Proteomes" id="UP000238220">
    <property type="component" value="Unassembled WGS sequence"/>
</dbReference>
<dbReference type="InterPro" id="IPR002347">
    <property type="entry name" value="SDR_fam"/>
</dbReference>
<dbReference type="InterPro" id="IPR036291">
    <property type="entry name" value="NAD(P)-bd_dom_sf"/>
</dbReference>
<comment type="caution">
    <text evidence="5">The sequence shown here is derived from an EMBL/GenBank/DDBJ whole genome shotgun (WGS) entry which is preliminary data.</text>
</comment>
<dbReference type="PRINTS" id="PR00081">
    <property type="entry name" value="GDHRDH"/>
</dbReference>
<accession>A0A2S5TCL9</accession>
<evidence type="ECO:0000256" key="2">
    <source>
        <dbReference type="ARBA" id="ARBA00023002"/>
    </source>
</evidence>
<dbReference type="OrthoDB" id="9787298at2"/>
<dbReference type="PANTHER" id="PTHR24321">
    <property type="entry name" value="DEHYDROGENASES, SHORT CHAIN"/>
    <property type="match status" value="1"/>
</dbReference>
<dbReference type="InterPro" id="IPR057326">
    <property type="entry name" value="KR_dom"/>
</dbReference>
<dbReference type="Pfam" id="PF00106">
    <property type="entry name" value="adh_short"/>
    <property type="match status" value="1"/>
</dbReference>
<protein>
    <submittedName>
        <fullName evidence="5">2-deoxy-D-gluconate 3-dehydrogenase</fullName>
    </submittedName>
</protein>
<keyword evidence="6" id="KW-1185">Reference proteome</keyword>
<evidence type="ECO:0000313" key="6">
    <source>
        <dbReference type="Proteomes" id="UP000238220"/>
    </source>
</evidence>
<dbReference type="EMBL" id="PSNW01000010">
    <property type="protein sequence ID" value="PPE72672.1"/>
    <property type="molecule type" value="Genomic_DNA"/>
</dbReference>
<reference evidence="5 6" key="1">
    <citation type="submission" date="2018-02" db="EMBL/GenBank/DDBJ databases">
        <title>Genome sequencing of Solimonas sp. HR-BB.</title>
        <authorList>
            <person name="Lee Y."/>
            <person name="Jeon C.O."/>
        </authorList>
    </citation>
    <scope>NUCLEOTIDE SEQUENCE [LARGE SCALE GENOMIC DNA]</scope>
    <source>
        <strain evidence="5 6">HR-BB</strain>
    </source>
</reference>
<dbReference type="SUPFAM" id="SSF51735">
    <property type="entry name" value="NAD(P)-binding Rossmann-fold domains"/>
    <property type="match status" value="1"/>
</dbReference>
<name>A0A2S5TCL9_9GAMM</name>
<dbReference type="GO" id="GO:0016491">
    <property type="term" value="F:oxidoreductase activity"/>
    <property type="evidence" value="ECO:0007669"/>
    <property type="project" value="UniProtKB-KW"/>
</dbReference>
<sequence length="235" mass="24738">MIQPKQRHILVTGGGSGLGAATARLLAGQGHRLTLLGRRAEALEEVAAPLRARGADVRGHACDIGDTAALDALYTGFGDTPPDGIVGSAAQLLIKPFMDTSLEEYDRVMDVNVRGLWYLCQQAFRTMSARGGGDIVLVSSLSGIRGLQIAPGKSVYAPSKHAVTGLTEALAFDGREFNIRVNAVAPGYMRTDMNARYGLYGGVQPEDVAPSVAYLLDRAQSGATTGTTLEVFCNG</sequence>
<organism evidence="5 6">
    <name type="scientific">Solimonas fluminis</name>
    <dbReference type="NCBI Taxonomy" id="2086571"/>
    <lineage>
        <taxon>Bacteria</taxon>
        <taxon>Pseudomonadati</taxon>
        <taxon>Pseudomonadota</taxon>
        <taxon>Gammaproteobacteria</taxon>
        <taxon>Nevskiales</taxon>
        <taxon>Nevskiaceae</taxon>
        <taxon>Solimonas</taxon>
    </lineage>
</organism>
<evidence type="ECO:0000313" key="5">
    <source>
        <dbReference type="EMBL" id="PPE72672.1"/>
    </source>
</evidence>
<evidence type="ECO:0000256" key="3">
    <source>
        <dbReference type="ARBA" id="ARBA00023027"/>
    </source>
</evidence>
<comment type="similarity">
    <text evidence="1">Belongs to the short-chain dehydrogenases/reductases (SDR) family.</text>
</comment>
<proteinExistence type="inferred from homology"/>
<evidence type="ECO:0000256" key="1">
    <source>
        <dbReference type="ARBA" id="ARBA00006484"/>
    </source>
</evidence>
<keyword evidence="2" id="KW-0560">Oxidoreductase</keyword>